<dbReference type="KEGG" id="vde:111251956"/>
<organism evidence="11 12">
    <name type="scientific">Varroa destructor</name>
    <name type="common">Honeybee mite</name>
    <dbReference type="NCBI Taxonomy" id="109461"/>
    <lineage>
        <taxon>Eukaryota</taxon>
        <taxon>Metazoa</taxon>
        <taxon>Ecdysozoa</taxon>
        <taxon>Arthropoda</taxon>
        <taxon>Chelicerata</taxon>
        <taxon>Arachnida</taxon>
        <taxon>Acari</taxon>
        <taxon>Parasitiformes</taxon>
        <taxon>Mesostigmata</taxon>
        <taxon>Gamasina</taxon>
        <taxon>Dermanyssoidea</taxon>
        <taxon>Varroidae</taxon>
        <taxon>Varroa</taxon>
    </lineage>
</organism>
<dbReference type="Pfam" id="PF09430">
    <property type="entry name" value="EMC7_beta-sandw"/>
    <property type="match status" value="1"/>
</dbReference>
<feature type="transmembrane region" description="Helical" evidence="8">
    <location>
        <begin position="149"/>
        <end position="168"/>
    </location>
</feature>
<proteinExistence type="inferred from homology"/>
<dbReference type="GO" id="GO:0072546">
    <property type="term" value="C:EMC complex"/>
    <property type="evidence" value="ECO:0007669"/>
    <property type="project" value="TreeGrafter"/>
</dbReference>
<dbReference type="OrthoDB" id="27095at2759"/>
<sequence>MRQFSGLGTFLFFCSSLLVTWADDVVLGDADYTIEGKLIIPANQENFTDIIEETQILIDGGSHIGFLKEDYTFEIKNVAAGSYLIQIAHPLISFESVRVDISSKGSKRARRVNNLQPNLNHQLQYPVKIRPTGTHNYFHQRETWRITDFLLNPMVLTMVLPVLLIMILPKLMSAEDMAQTQREVQQMQNAARMPDMPELSELATKYLGGQQSRSSQQSRGQGSGQGSSAGSGKKKN</sequence>
<evidence type="ECO:0000313" key="11">
    <source>
        <dbReference type="EnsemblMetazoa" id="XP_022664895"/>
    </source>
</evidence>
<dbReference type="AlphaFoldDB" id="A0A7M7MBU7"/>
<feature type="signal peptide" evidence="9">
    <location>
        <begin position="1"/>
        <end position="22"/>
    </location>
</feature>
<accession>A0A7M7MBU7</accession>
<dbReference type="InterPro" id="IPR019008">
    <property type="entry name" value="Beta_sandwich_EMC7"/>
</dbReference>
<evidence type="ECO:0000313" key="12">
    <source>
        <dbReference type="Proteomes" id="UP000594260"/>
    </source>
</evidence>
<dbReference type="FunCoup" id="A0A7M7MBU7">
    <property type="interactions" value="1627"/>
</dbReference>
<feature type="compositionally biased region" description="Low complexity" evidence="7">
    <location>
        <begin position="208"/>
        <end position="220"/>
    </location>
</feature>
<feature type="chain" id="PRO_5029664344" description="ER membrane protein complex subunit 7 beta-sandwich domain-containing protein" evidence="9">
    <location>
        <begin position="23"/>
        <end position="236"/>
    </location>
</feature>
<keyword evidence="6 8" id="KW-0472">Membrane</keyword>
<comment type="similarity">
    <text evidence="2">Belongs to the EMC7 family.</text>
</comment>
<evidence type="ECO:0000256" key="4">
    <source>
        <dbReference type="ARBA" id="ARBA00022729"/>
    </source>
</evidence>
<dbReference type="PANTHER" id="PTHR13605">
    <property type="entry name" value="ER MEMBRANE PROTEIN COMPLEX SUBUNIT 7"/>
    <property type="match status" value="1"/>
</dbReference>
<evidence type="ECO:0000256" key="2">
    <source>
        <dbReference type="ARBA" id="ARBA00008880"/>
    </source>
</evidence>
<keyword evidence="4 9" id="KW-0732">Signal</keyword>
<comment type="subcellular location">
    <subcellularLocation>
        <location evidence="1">Membrane</location>
        <topology evidence="1">Single-pass membrane protein</topology>
    </subcellularLocation>
</comment>
<feature type="domain" description="ER membrane protein complex subunit 7 beta-sandwich" evidence="10">
    <location>
        <begin position="50"/>
        <end position="156"/>
    </location>
</feature>
<name>A0A7M7MBU7_VARDE</name>
<dbReference type="RefSeq" id="XP_022664895.1">
    <property type="nucleotide sequence ID" value="XM_022809160.1"/>
</dbReference>
<protein>
    <recommendedName>
        <fullName evidence="10">ER membrane protein complex subunit 7 beta-sandwich domain-containing protein</fullName>
    </recommendedName>
</protein>
<evidence type="ECO:0000256" key="9">
    <source>
        <dbReference type="SAM" id="SignalP"/>
    </source>
</evidence>
<dbReference type="PANTHER" id="PTHR13605:SF4">
    <property type="entry name" value="ER MEMBRANE PROTEIN COMPLEX SUBUNIT 7"/>
    <property type="match status" value="1"/>
</dbReference>
<reference evidence="11" key="1">
    <citation type="submission" date="2021-01" db="UniProtKB">
        <authorList>
            <consortium name="EnsemblMetazoa"/>
        </authorList>
    </citation>
    <scope>IDENTIFICATION</scope>
</reference>
<dbReference type="InterPro" id="IPR039163">
    <property type="entry name" value="EMC7"/>
</dbReference>
<evidence type="ECO:0000256" key="3">
    <source>
        <dbReference type="ARBA" id="ARBA00022692"/>
    </source>
</evidence>
<evidence type="ECO:0000256" key="8">
    <source>
        <dbReference type="SAM" id="Phobius"/>
    </source>
</evidence>
<evidence type="ECO:0000259" key="10">
    <source>
        <dbReference type="Pfam" id="PF09430"/>
    </source>
</evidence>
<dbReference type="OMA" id="FRPREEW"/>
<evidence type="ECO:0000256" key="7">
    <source>
        <dbReference type="SAM" id="MobiDB-lite"/>
    </source>
</evidence>
<feature type="region of interest" description="Disordered" evidence="7">
    <location>
        <begin position="184"/>
        <end position="236"/>
    </location>
</feature>
<dbReference type="InParanoid" id="A0A7M7MBU7"/>
<evidence type="ECO:0000256" key="6">
    <source>
        <dbReference type="ARBA" id="ARBA00023136"/>
    </source>
</evidence>
<evidence type="ECO:0000256" key="5">
    <source>
        <dbReference type="ARBA" id="ARBA00022989"/>
    </source>
</evidence>
<dbReference type="Proteomes" id="UP000594260">
    <property type="component" value="Unplaced"/>
</dbReference>
<keyword evidence="3 8" id="KW-0812">Transmembrane</keyword>
<dbReference type="CTD" id="56851"/>
<dbReference type="EnsemblMetazoa" id="XM_022809160">
    <property type="protein sequence ID" value="XP_022664895"/>
    <property type="gene ID" value="LOC111251956"/>
</dbReference>
<keyword evidence="5 8" id="KW-1133">Transmembrane helix</keyword>
<evidence type="ECO:0000256" key="1">
    <source>
        <dbReference type="ARBA" id="ARBA00004167"/>
    </source>
</evidence>
<keyword evidence="12" id="KW-1185">Reference proteome</keyword>
<dbReference type="GeneID" id="111251956"/>